<gene>
    <name evidence="1" type="ORF">S01H4_66880</name>
</gene>
<proteinExistence type="predicted"/>
<evidence type="ECO:0000313" key="1">
    <source>
        <dbReference type="EMBL" id="GAH27997.1"/>
    </source>
</evidence>
<protein>
    <submittedName>
        <fullName evidence="1">Uncharacterized protein</fullName>
    </submittedName>
</protein>
<reference evidence="1" key="1">
    <citation type="journal article" date="2014" name="Front. Microbiol.">
        <title>High frequency of phylogenetically diverse reductive dehalogenase-homologous genes in deep subseafloor sedimentary metagenomes.</title>
        <authorList>
            <person name="Kawai M."/>
            <person name="Futagami T."/>
            <person name="Toyoda A."/>
            <person name="Takaki Y."/>
            <person name="Nishi S."/>
            <person name="Hori S."/>
            <person name="Arai W."/>
            <person name="Tsubouchi T."/>
            <person name="Morono Y."/>
            <person name="Uchiyama I."/>
            <person name="Ito T."/>
            <person name="Fujiyama A."/>
            <person name="Inagaki F."/>
            <person name="Takami H."/>
        </authorList>
    </citation>
    <scope>NUCLEOTIDE SEQUENCE</scope>
    <source>
        <strain evidence="1">Expedition CK06-06</strain>
    </source>
</reference>
<name>X1E640_9ZZZZ</name>
<feature type="non-terminal residue" evidence="1">
    <location>
        <position position="1"/>
    </location>
</feature>
<dbReference type="EMBL" id="BART01041673">
    <property type="protein sequence ID" value="GAH27997.1"/>
    <property type="molecule type" value="Genomic_DNA"/>
</dbReference>
<sequence length="57" mass="6135">RPDNAKLDNSTGGSVGDILPLRIYLRDSENNNSVSNAILSFNWTSGLRSMVEVGLGI</sequence>
<accession>X1E640</accession>
<organism evidence="1">
    <name type="scientific">marine sediment metagenome</name>
    <dbReference type="NCBI Taxonomy" id="412755"/>
    <lineage>
        <taxon>unclassified sequences</taxon>
        <taxon>metagenomes</taxon>
        <taxon>ecological metagenomes</taxon>
    </lineage>
</organism>
<comment type="caution">
    <text evidence="1">The sequence shown here is derived from an EMBL/GenBank/DDBJ whole genome shotgun (WGS) entry which is preliminary data.</text>
</comment>
<dbReference type="AlphaFoldDB" id="X1E640"/>
<feature type="non-terminal residue" evidence="1">
    <location>
        <position position="57"/>
    </location>
</feature>